<dbReference type="Proteomes" id="UP000234323">
    <property type="component" value="Unassembled WGS sequence"/>
</dbReference>
<evidence type="ECO:0000313" key="1">
    <source>
        <dbReference type="EMBL" id="PKY48845.1"/>
    </source>
</evidence>
<accession>A0A2I1GQG2</accession>
<dbReference type="AlphaFoldDB" id="A0A2I1GQG2"/>
<protein>
    <recommendedName>
        <fullName evidence="3">F-box domain-containing protein</fullName>
    </recommendedName>
</protein>
<name>A0A2I1GQG2_9GLOM</name>
<dbReference type="VEuPathDB" id="FungiDB:RhiirA1_477654"/>
<dbReference type="VEuPathDB" id="FungiDB:FUN_014139"/>
<organism evidence="1 2">
    <name type="scientific">Rhizophagus irregularis</name>
    <dbReference type="NCBI Taxonomy" id="588596"/>
    <lineage>
        <taxon>Eukaryota</taxon>
        <taxon>Fungi</taxon>
        <taxon>Fungi incertae sedis</taxon>
        <taxon>Mucoromycota</taxon>
        <taxon>Glomeromycotina</taxon>
        <taxon>Glomeromycetes</taxon>
        <taxon>Glomerales</taxon>
        <taxon>Glomeraceae</taxon>
        <taxon>Rhizophagus</taxon>
    </lineage>
</organism>
<gene>
    <name evidence="1" type="ORF">RhiirA4_464562</name>
</gene>
<evidence type="ECO:0000313" key="2">
    <source>
        <dbReference type="Proteomes" id="UP000234323"/>
    </source>
</evidence>
<comment type="caution">
    <text evidence="1">The sequence shown here is derived from an EMBL/GenBank/DDBJ whole genome shotgun (WGS) entry which is preliminary data.</text>
</comment>
<dbReference type="VEuPathDB" id="FungiDB:RhiirFUN_010150"/>
<sequence length="634" mass="74888">MSCSKLFLGDLPELIYDILTFLRNDIITLHSCILVNKLWCRLAIPLLWEDPFSTPFLDYIFIDIYFNNLDDDLRTKLNKYNRYKKKVNLLPSNPLFNYPSFIKYLKTSQFIFITEYWFRKRNPKILHSRLKGIKLIQMLLIETFIRNVKNLHTLEIVVFSNPYLNNILEIILHNIDFFHNIKNLKLSFLAWKDGIEIIETPCKNRILQAINTHRNLKKIIFNQECSSYFKSLFLSNYSNTLNIIILLNVNFDSINLSKLIEQSNVLESIHMINCSINTSLDKQIANLSKPFKLKSLYMEDILNINSLQLLFQKSGDYLENFGYNFSYFRYDDLSLKQQLFELIAKYCKNIKLLDLLEFQNEVTYPIFNLIENIKQNLKYLNIGLPAKVNDIRFDGCSSIILQNLGKTLSSKLEHLDLCLNIKVRDFEEFLKSIQNTFIKKLSIYSRGGDNILVLLPYLRHYIMKKKCVKYLAVISGESSYNRMDLLFLKDEVEEFELYNIEVQNYCSNKMVEARENIERNGKPVVLGNLPFRYQILKKACSIHTSKSMLFGGEEKIEFEGIDAQDNLLKYSNKNVAKFIEEYKIIKPYTENIKYGSYIEIAKWLIQLSNNIDYLFILWNDILLHNNKIDNRLFK</sequence>
<dbReference type="EMBL" id="LLXI01000677">
    <property type="protein sequence ID" value="PKY48845.1"/>
    <property type="molecule type" value="Genomic_DNA"/>
</dbReference>
<keyword evidence="2" id="KW-1185">Reference proteome</keyword>
<proteinExistence type="predicted"/>
<evidence type="ECO:0008006" key="3">
    <source>
        <dbReference type="Google" id="ProtNLM"/>
    </source>
</evidence>
<reference evidence="1 2" key="1">
    <citation type="submission" date="2015-10" db="EMBL/GenBank/DDBJ databases">
        <title>Genome analyses suggest a sexual origin of heterokaryosis in a supposedly ancient asexual fungus.</title>
        <authorList>
            <person name="Ropars J."/>
            <person name="Sedzielewska K."/>
            <person name="Noel J."/>
            <person name="Charron P."/>
            <person name="Farinelli L."/>
            <person name="Marton T."/>
            <person name="Kruger M."/>
            <person name="Pelin A."/>
            <person name="Brachmann A."/>
            <person name="Corradi N."/>
        </authorList>
    </citation>
    <scope>NUCLEOTIDE SEQUENCE [LARGE SCALE GENOMIC DNA]</scope>
    <source>
        <strain evidence="1 2">A4</strain>
    </source>
</reference>